<proteinExistence type="predicted"/>
<sequence>MLKSSCKGELSDQYAPNPVEWVDPWGWSGWRLRKAMEAVDIFRPLGTWRNVWQTHHLIPQQVWKKHRKFFNEIGMKGREFGKDGWRNGLYMPSSQQDAIKSQRALFHRGSHNKYNARVDRRVEQIKNDYERNLQGGMCEDKAKGLARDAIQNLQDELRDRLSSSHKGVGSPVRLS</sequence>
<comment type="caution">
    <text evidence="1">The sequence shown here is derived from an EMBL/GenBank/DDBJ whole genome shotgun (WGS) entry which is preliminary data.</text>
</comment>
<dbReference type="Proteomes" id="UP000018766">
    <property type="component" value="Unassembled WGS sequence"/>
</dbReference>
<reference evidence="1 2" key="1">
    <citation type="submission" date="2013-11" db="EMBL/GenBank/DDBJ databases">
        <title>Genomic analysis of Pelistega sp. HM-7.</title>
        <authorList>
            <person name="Kumbhare S.V."/>
            <person name="Shetty S.A."/>
            <person name="Sharma O."/>
            <person name="Dhotre D.P."/>
        </authorList>
    </citation>
    <scope>NUCLEOTIDE SEQUENCE [LARGE SCALE GENOMIC DNA]</scope>
    <source>
        <strain evidence="1 2">HM-7</strain>
    </source>
</reference>
<gene>
    <name evidence="1" type="ORF">V757_03330</name>
</gene>
<dbReference type="Pfam" id="PF14412">
    <property type="entry name" value="AHH"/>
    <property type="match status" value="1"/>
</dbReference>
<dbReference type="EMBL" id="AYSV01000053">
    <property type="protein sequence ID" value="ETD72594.1"/>
    <property type="molecule type" value="Genomic_DNA"/>
</dbReference>
<evidence type="ECO:0000313" key="2">
    <source>
        <dbReference type="Proteomes" id="UP000018766"/>
    </source>
</evidence>
<dbReference type="AlphaFoldDB" id="V8G7T3"/>
<keyword evidence="2" id="KW-1185">Reference proteome</keyword>
<dbReference type="InterPro" id="IPR032871">
    <property type="entry name" value="AHH_dom_containing"/>
</dbReference>
<evidence type="ECO:0000313" key="1">
    <source>
        <dbReference type="EMBL" id="ETD72594.1"/>
    </source>
</evidence>
<accession>V8G7T3</accession>
<protein>
    <submittedName>
        <fullName evidence="1">Uncharacterized protein</fullName>
    </submittedName>
</protein>
<organism evidence="1 2">
    <name type="scientific">Pelistega indica</name>
    <dbReference type="NCBI Taxonomy" id="1414851"/>
    <lineage>
        <taxon>Bacteria</taxon>
        <taxon>Pseudomonadati</taxon>
        <taxon>Pseudomonadota</taxon>
        <taxon>Betaproteobacteria</taxon>
        <taxon>Burkholderiales</taxon>
        <taxon>Alcaligenaceae</taxon>
        <taxon>Pelistega</taxon>
    </lineage>
</organism>
<name>V8G7T3_9BURK</name>